<evidence type="ECO:0000256" key="10">
    <source>
        <dbReference type="SAM" id="MobiDB-lite"/>
    </source>
</evidence>
<dbReference type="InterPro" id="IPR036322">
    <property type="entry name" value="WD40_repeat_dom_sf"/>
</dbReference>
<dbReference type="InterPro" id="IPR056158">
    <property type="entry name" value="Beta-prop_IFT121_2nd"/>
</dbReference>
<feature type="repeat" description="WD" evidence="9">
    <location>
        <begin position="66"/>
        <end position="97"/>
    </location>
</feature>
<dbReference type="Pfam" id="PF25170">
    <property type="entry name" value="TPR_WDR35"/>
    <property type="match status" value="1"/>
</dbReference>
<dbReference type="InterPro" id="IPR015943">
    <property type="entry name" value="WD40/YVTN_repeat-like_dom_sf"/>
</dbReference>
<dbReference type="GO" id="GO:0097730">
    <property type="term" value="C:non-motile cilium"/>
    <property type="evidence" value="ECO:0007669"/>
    <property type="project" value="TreeGrafter"/>
</dbReference>
<dbReference type="AlphaFoldDB" id="A0A061SDB5"/>
<dbReference type="SUPFAM" id="SSF50978">
    <property type="entry name" value="WD40 repeat-like"/>
    <property type="match status" value="1"/>
</dbReference>
<evidence type="ECO:0000259" key="14">
    <source>
        <dbReference type="Pfam" id="PF24797"/>
    </source>
</evidence>
<dbReference type="InterPro" id="IPR056159">
    <property type="entry name" value="Beta-prop_IFT121_TULP_N"/>
</dbReference>
<gene>
    <name evidence="16" type="ORF">TSPGSL018_4152</name>
</gene>
<dbReference type="SUPFAM" id="SSF48452">
    <property type="entry name" value="TPR-like"/>
    <property type="match status" value="1"/>
</dbReference>
<evidence type="ECO:0000313" key="16">
    <source>
        <dbReference type="EMBL" id="JAC83107.1"/>
    </source>
</evidence>
<evidence type="ECO:0000256" key="7">
    <source>
        <dbReference type="ARBA" id="ARBA00023212"/>
    </source>
</evidence>
<dbReference type="SMART" id="SM00320">
    <property type="entry name" value="WD40"/>
    <property type="match status" value="4"/>
</dbReference>
<dbReference type="Gene3D" id="2.130.10.10">
    <property type="entry name" value="YVTN repeat-like/Quinoprotein amine dehydrogenase"/>
    <property type="match status" value="2"/>
</dbReference>
<dbReference type="InterPro" id="IPR057361">
    <property type="entry name" value="TPR_WDR35"/>
</dbReference>
<feature type="domain" description="IFT121-like TPR repeats" evidence="15">
    <location>
        <begin position="1031"/>
        <end position="1130"/>
    </location>
</feature>
<dbReference type="GO" id="GO:1905515">
    <property type="term" value="P:non-motile cilium assembly"/>
    <property type="evidence" value="ECO:0007669"/>
    <property type="project" value="TreeGrafter"/>
</dbReference>
<keyword evidence="4" id="KW-0677">Repeat</keyword>
<dbReference type="PIRSF" id="PIRSF037536">
    <property type="entry name" value="WD_repeat_p35"/>
    <property type="match status" value="1"/>
</dbReference>
<evidence type="ECO:0000259" key="13">
    <source>
        <dbReference type="Pfam" id="PF23390"/>
    </source>
</evidence>
<dbReference type="Pfam" id="PF25768">
    <property type="entry name" value="TPR_IFT121"/>
    <property type="match status" value="1"/>
</dbReference>
<dbReference type="Pfam" id="PF23390">
    <property type="entry name" value="Beta-prop_WDR35_2nd"/>
    <property type="match status" value="1"/>
</dbReference>
<feature type="region of interest" description="Disordered" evidence="10">
    <location>
        <begin position="1129"/>
        <end position="1149"/>
    </location>
</feature>
<feature type="compositionally biased region" description="Basic and acidic residues" evidence="10">
    <location>
        <begin position="1207"/>
        <end position="1219"/>
    </location>
</feature>
<keyword evidence="7" id="KW-0206">Cytoskeleton</keyword>
<dbReference type="InterPro" id="IPR039857">
    <property type="entry name" value="Ift122/121"/>
</dbReference>
<evidence type="ECO:0000256" key="5">
    <source>
        <dbReference type="ARBA" id="ARBA00022794"/>
    </source>
</evidence>
<evidence type="ECO:0000256" key="3">
    <source>
        <dbReference type="ARBA" id="ARBA00022574"/>
    </source>
</evidence>
<evidence type="ECO:0000256" key="1">
    <source>
        <dbReference type="ARBA" id="ARBA00004120"/>
    </source>
</evidence>
<dbReference type="InterPro" id="IPR001680">
    <property type="entry name" value="WD40_rpt"/>
</dbReference>
<dbReference type="FunFam" id="1.25.40.470:FF:000004">
    <property type="entry name" value="WD repeat-containing protein 35"/>
    <property type="match status" value="1"/>
</dbReference>
<dbReference type="PANTHER" id="PTHR12764:SF5">
    <property type="entry name" value="LD29485P"/>
    <property type="match status" value="1"/>
</dbReference>
<dbReference type="GO" id="GO:0035721">
    <property type="term" value="P:intraciliary retrograde transport"/>
    <property type="evidence" value="ECO:0007669"/>
    <property type="project" value="TreeGrafter"/>
</dbReference>
<dbReference type="Pfam" id="PF23145">
    <property type="entry name" value="Zf_2nd_IFT121"/>
    <property type="match status" value="1"/>
</dbReference>
<comment type="subcellular location">
    <subcellularLocation>
        <location evidence="1">Cytoplasm</location>
        <location evidence="1">Cytoskeleton</location>
        <location evidence="1">Cilium basal body</location>
    </subcellularLocation>
</comment>
<dbReference type="EMBL" id="GBEZ01001908">
    <property type="protein sequence ID" value="JAC83107.1"/>
    <property type="molecule type" value="Transcribed_RNA"/>
</dbReference>
<feature type="compositionally biased region" description="Basic and acidic residues" evidence="10">
    <location>
        <begin position="1132"/>
        <end position="1149"/>
    </location>
</feature>
<dbReference type="GO" id="GO:0030991">
    <property type="term" value="C:intraciliary transport particle A"/>
    <property type="evidence" value="ECO:0007669"/>
    <property type="project" value="TreeGrafter"/>
</dbReference>
<dbReference type="PANTHER" id="PTHR12764">
    <property type="entry name" value="WD REPEAT DOMAIN-RELATED"/>
    <property type="match status" value="1"/>
</dbReference>
<evidence type="ECO:0000259" key="12">
    <source>
        <dbReference type="Pfam" id="PF23387"/>
    </source>
</evidence>
<feature type="domain" description="IFT121 second beta-propeller" evidence="13">
    <location>
        <begin position="338"/>
        <end position="658"/>
    </location>
</feature>
<keyword evidence="6" id="KW-0969">Cilium</keyword>
<dbReference type="InterPro" id="IPR017233">
    <property type="entry name" value="WDR35"/>
</dbReference>
<feature type="region of interest" description="Disordered" evidence="10">
    <location>
        <begin position="1196"/>
        <end position="1241"/>
    </location>
</feature>
<feature type="domain" description="IFT121/TULP4 N-terminal" evidence="14">
    <location>
        <begin position="1"/>
        <end position="333"/>
    </location>
</feature>
<keyword evidence="2" id="KW-0963">Cytoplasm</keyword>
<keyword evidence="8" id="KW-0966">Cell projection</keyword>
<dbReference type="InterPro" id="IPR011990">
    <property type="entry name" value="TPR-like_helical_dom_sf"/>
</dbReference>
<dbReference type="Pfam" id="PF24797">
    <property type="entry name" value="Beta-prop_WDR35_TULP_N"/>
    <property type="match status" value="1"/>
</dbReference>
<dbReference type="GO" id="GO:0061512">
    <property type="term" value="P:protein localization to cilium"/>
    <property type="evidence" value="ECO:0007669"/>
    <property type="project" value="TreeGrafter"/>
</dbReference>
<dbReference type="SUPFAM" id="SSF82171">
    <property type="entry name" value="DPP6 N-terminal domain-like"/>
    <property type="match status" value="1"/>
</dbReference>
<feature type="compositionally biased region" description="Acidic residues" evidence="10">
    <location>
        <begin position="1229"/>
        <end position="1241"/>
    </location>
</feature>
<dbReference type="PROSITE" id="PS50082">
    <property type="entry name" value="WD_REPEATS_2"/>
    <property type="match status" value="1"/>
</dbReference>
<evidence type="ECO:0000259" key="11">
    <source>
        <dbReference type="Pfam" id="PF23145"/>
    </source>
</evidence>
<dbReference type="InterPro" id="IPR056170">
    <property type="entry name" value="Znf_IFT121-like"/>
</dbReference>
<dbReference type="InterPro" id="IPR057979">
    <property type="entry name" value="TPR_IFT121"/>
</dbReference>
<feature type="domain" description="IFT80/172/WDR35 TPR" evidence="12">
    <location>
        <begin position="690"/>
        <end position="774"/>
    </location>
</feature>
<dbReference type="InterPro" id="IPR056157">
    <property type="entry name" value="TPR_IFT80_172_dom"/>
</dbReference>
<name>A0A061SDB5_9CHLO</name>
<accession>A0A061SDB5</accession>
<protein>
    <submittedName>
        <fullName evidence="16">Wd repeat-containing protein 35 isoform x2</fullName>
    </submittedName>
</protein>
<evidence type="ECO:0000256" key="8">
    <source>
        <dbReference type="ARBA" id="ARBA00023273"/>
    </source>
</evidence>
<keyword evidence="3 9" id="KW-0853">WD repeat</keyword>
<evidence type="ECO:0000256" key="4">
    <source>
        <dbReference type="ARBA" id="ARBA00022737"/>
    </source>
</evidence>
<evidence type="ECO:0000256" key="6">
    <source>
        <dbReference type="ARBA" id="ARBA00023069"/>
    </source>
</evidence>
<evidence type="ECO:0000256" key="2">
    <source>
        <dbReference type="ARBA" id="ARBA00022490"/>
    </source>
</evidence>
<organism evidence="16">
    <name type="scientific">Tetraselmis sp. GSL018</name>
    <dbReference type="NCBI Taxonomy" id="582737"/>
    <lineage>
        <taxon>Eukaryota</taxon>
        <taxon>Viridiplantae</taxon>
        <taxon>Chlorophyta</taxon>
        <taxon>core chlorophytes</taxon>
        <taxon>Chlorodendrophyceae</taxon>
        <taxon>Chlorodendrales</taxon>
        <taxon>Chlorodendraceae</taxon>
        <taxon>Tetraselmis</taxon>
    </lineage>
</organism>
<sequence length="1241" mass="139063">MFVYLSKKIAIPNNITVRCTSWNSEQGWIACGGDDGLLKVLKLESSATTKDKAQAPASNLSMNQTLEGHKDSVLVVTWNENYRKLTSSDSTGLIIVWMLHKGMWFEEMINNRNKSVVRDMRWTPDGQKICIAYEDGAVIVGSVDGNRLWGKELSMNLSLLEWSPDGRLILFCTPQGECHIYDQNGNSISKMQLYCMEGYHGAATIKGIDWYDGLEGYCEPNCAVLAIAMDNGRMQLMRNENDENAVLIDTGMKICCAKWNTNGSVLGVAGSQAVTSSSGDVRETCMVQFYSYDGQHLRTLRVPGTSISSLTWEGGGLRIALAVGAYVYFANVRPDYKWGYFNNTLVYAFNKPERTEACVMFWDTNSNERYAKYVKRLMSIAAAGDYCVLATRSEDDDQFILILCNAIGSPVDSKYIPIEPQYLIMTQFHVIAASADVIYVWQFRSLVSKLTSLDSTGGLRRKEGRERIFHVDELPSSQTDQNIERWRSPAGPSNEPVSAIAASDKFLMIGRVSGVVNRYSLPHLSMEGRHLLRCRPQLMALNCNSTRLSVIDINGVLSFFDLSPGGQDAAPGAMAATGEHLDFERKDVWNMLWSKDNPELFSMMEKTRMYITRGLDPEEPVQSSAYLCEFHDLEIKAVLLDEIMMQPDNPEKEFLLTYDTRSLRDARNLLGTCSLQDAYSFIDSNSHPRLWGLLAEHALEGLDFNMADKAFVRAQDYQGIQFVKHLQRLGDERKQKAEIAAFFKRFDEAEAIYQEIDRLDLAIEMRIRLGDWFKVEKLVTSGAGDDKLLETAWNKIGEYYADRHKWSKAVTYFAQAKNSEMLVEAFYVLEDFEGLEKLIHALPEGSPLLLNIADKFQSVGLCEQGVLAFTKGGDVKRAVDCCVLLNQWDQGVALAERHNFPQISGLLAKYASHLMDSDKRLEAIELYRKANHHTEAAKLLVELAEKSASQKVHPLRCKKLYVLAALEVERFRKRMLDQQEADTTATLGGGSGSGMGTNKPSTLATNAATTLAGLMTLDTASASSANNRTLDNAWHGAEGFHFWLLAHRQLYAGQFEAAMRTALHLRRYEDVLDPVDIYSFLALASFYAQFFSQCSKAFIKLESSPEVPEARREQYSDLALSIFVKNPPQDPRGLHETRGDNWKDHASGGEREEVCVASGKTIRDNNWVRCKTCKHPSMITELGSRRSCPLCHAQLPNAPPAPSMGREAVRRSAHGDLSQHETILQDQSADIDDAGSDEFPE</sequence>
<feature type="domain" description="IFT121-like zinc finger" evidence="11">
    <location>
        <begin position="1154"/>
        <end position="1195"/>
    </location>
</feature>
<evidence type="ECO:0000256" key="9">
    <source>
        <dbReference type="PROSITE-ProRule" id="PRU00221"/>
    </source>
</evidence>
<evidence type="ECO:0000259" key="15">
    <source>
        <dbReference type="Pfam" id="PF25768"/>
    </source>
</evidence>
<reference evidence="16" key="1">
    <citation type="submission" date="2014-05" db="EMBL/GenBank/DDBJ databases">
        <title>The transcriptome of the halophilic microalga Tetraselmis sp. GSL018 isolated from the Great Salt Lake, Utah.</title>
        <authorList>
            <person name="Jinkerson R.E."/>
            <person name="D'Adamo S."/>
            <person name="Posewitz M.C."/>
        </authorList>
    </citation>
    <scope>NUCLEOTIDE SEQUENCE</scope>
    <source>
        <strain evidence="16">GSL018</strain>
    </source>
</reference>
<proteinExistence type="predicted"/>
<keyword evidence="5" id="KW-0970">Cilium biogenesis/degradation</keyword>
<dbReference type="Gene3D" id="1.25.40.470">
    <property type="match status" value="1"/>
</dbReference>
<dbReference type="Pfam" id="PF23387">
    <property type="entry name" value="TPR_IFT80_172"/>
    <property type="match status" value="1"/>
</dbReference>